<keyword evidence="2" id="KW-0805">Transcription regulation</keyword>
<dbReference type="PANTHER" id="PTHR30346">
    <property type="entry name" value="TRANSCRIPTIONAL DUAL REGULATOR HCAR-RELATED"/>
    <property type="match status" value="1"/>
</dbReference>
<protein>
    <recommendedName>
        <fullName evidence="6">HTH-type transcriptional regulator TtuA</fullName>
    </recommendedName>
    <alternativeName>
        <fullName evidence="7">Tartrate utilization transcriptional regulator</fullName>
    </alternativeName>
</protein>
<evidence type="ECO:0000313" key="10">
    <source>
        <dbReference type="Proteomes" id="UP000199435"/>
    </source>
</evidence>
<dbReference type="Proteomes" id="UP000199435">
    <property type="component" value="Unassembled WGS sequence"/>
</dbReference>
<reference evidence="10" key="1">
    <citation type="submission" date="2016-08" db="EMBL/GenBank/DDBJ databases">
        <authorList>
            <person name="Varghese N."/>
            <person name="Submissions Spin"/>
        </authorList>
    </citation>
    <scope>NUCLEOTIDE SEQUENCE [LARGE SCALE GENOMIC DNA]</scope>
    <source>
        <strain evidence="10">HAMBI 2971</strain>
    </source>
</reference>
<comment type="function">
    <text evidence="5">Transcriptional regulator of the ttuABCDE tartrate utilization operon.</text>
</comment>
<dbReference type="Gene3D" id="3.40.190.10">
    <property type="entry name" value="Periplasmic binding protein-like II"/>
    <property type="match status" value="2"/>
</dbReference>
<dbReference type="Gene3D" id="1.10.10.10">
    <property type="entry name" value="Winged helix-like DNA-binding domain superfamily/Winged helix DNA-binding domain"/>
    <property type="match status" value="1"/>
</dbReference>
<evidence type="ECO:0000313" key="9">
    <source>
        <dbReference type="EMBL" id="SCB07964.1"/>
    </source>
</evidence>
<keyword evidence="10" id="KW-1185">Reference proteome</keyword>
<dbReference type="InterPro" id="IPR036390">
    <property type="entry name" value="WH_DNA-bd_sf"/>
</dbReference>
<organism evidence="9 10">
    <name type="scientific">Rhizobium miluonense</name>
    <dbReference type="NCBI Taxonomy" id="411945"/>
    <lineage>
        <taxon>Bacteria</taxon>
        <taxon>Pseudomonadati</taxon>
        <taxon>Pseudomonadota</taxon>
        <taxon>Alphaproteobacteria</taxon>
        <taxon>Hyphomicrobiales</taxon>
        <taxon>Rhizobiaceae</taxon>
        <taxon>Rhizobium/Agrobacterium group</taxon>
        <taxon>Rhizobium</taxon>
    </lineage>
</organism>
<dbReference type="PROSITE" id="PS50931">
    <property type="entry name" value="HTH_LYSR"/>
    <property type="match status" value="1"/>
</dbReference>
<evidence type="ECO:0000259" key="8">
    <source>
        <dbReference type="PROSITE" id="PS50931"/>
    </source>
</evidence>
<dbReference type="GO" id="GO:0003677">
    <property type="term" value="F:DNA binding"/>
    <property type="evidence" value="ECO:0007669"/>
    <property type="project" value="UniProtKB-KW"/>
</dbReference>
<dbReference type="EMBL" id="FMAH01000001">
    <property type="protein sequence ID" value="SCB07964.1"/>
    <property type="molecule type" value="Genomic_DNA"/>
</dbReference>
<keyword evidence="4" id="KW-0804">Transcription</keyword>
<name>A0A1C3TXP1_9HYPH</name>
<comment type="similarity">
    <text evidence="1">Belongs to the LysR transcriptional regulatory family.</text>
</comment>
<evidence type="ECO:0000256" key="7">
    <source>
        <dbReference type="ARBA" id="ARBA00083243"/>
    </source>
</evidence>
<feature type="domain" description="HTH lysR-type" evidence="8">
    <location>
        <begin position="1"/>
        <end position="58"/>
    </location>
</feature>
<dbReference type="PRINTS" id="PR00039">
    <property type="entry name" value="HTHLYSR"/>
</dbReference>
<evidence type="ECO:0000256" key="1">
    <source>
        <dbReference type="ARBA" id="ARBA00009437"/>
    </source>
</evidence>
<accession>A0A1C3TXP1</accession>
<evidence type="ECO:0000256" key="2">
    <source>
        <dbReference type="ARBA" id="ARBA00023015"/>
    </source>
</evidence>
<proteinExistence type="inferred from homology"/>
<evidence type="ECO:0000256" key="3">
    <source>
        <dbReference type="ARBA" id="ARBA00023125"/>
    </source>
</evidence>
<dbReference type="InterPro" id="IPR036388">
    <property type="entry name" value="WH-like_DNA-bd_sf"/>
</dbReference>
<dbReference type="Pfam" id="PF03466">
    <property type="entry name" value="LysR_substrate"/>
    <property type="match status" value="1"/>
</dbReference>
<dbReference type="Pfam" id="PF00126">
    <property type="entry name" value="HTH_1"/>
    <property type="match status" value="1"/>
</dbReference>
<dbReference type="PANTHER" id="PTHR30346:SF30">
    <property type="entry name" value="SMALL NEUTRAL PROTEASE REGULATORY PROTEIN"/>
    <property type="match status" value="1"/>
</dbReference>
<evidence type="ECO:0000256" key="6">
    <source>
        <dbReference type="ARBA" id="ARBA00067332"/>
    </source>
</evidence>
<evidence type="ECO:0000256" key="4">
    <source>
        <dbReference type="ARBA" id="ARBA00023163"/>
    </source>
</evidence>
<dbReference type="FunFam" id="1.10.10.10:FF:000001">
    <property type="entry name" value="LysR family transcriptional regulator"/>
    <property type="match status" value="1"/>
</dbReference>
<evidence type="ECO:0000256" key="5">
    <source>
        <dbReference type="ARBA" id="ARBA00054626"/>
    </source>
</evidence>
<dbReference type="RefSeq" id="WP_092843105.1">
    <property type="nucleotide sequence ID" value="NZ_FMAH01000001.1"/>
</dbReference>
<dbReference type="AlphaFoldDB" id="A0A1C3TXP1"/>
<dbReference type="STRING" id="411945.GA0061102_1001153"/>
<dbReference type="InterPro" id="IPR005119">
    <property type="entry name" value="LysR_subst-bd"/>
</dbReference>
<dbReference type="InterPro" id="IPR037410">
    <property type="entry name" value="BudR_PBP2"/>
</dbReference>
<dbReference type="CDD" id="cd08451">
    <property type="entry name" value="PBP2_BudR"/>
    <property type="match status" value="1"/>
</dbReference>
<dbReference type="SUPFAM" id="SSF46785">
    <property type="entry name" value="Winged helix' DNA-binding domain"/>
    <property type="match status" value="1"/>
</dbReference>
<keyword evidence="3 9" id="KW-0238">DNA-binding</keyword>
<dbReference type="GO" id="GO:0032993">
    <property type="term" value="C:protein-DNA complex"/>
    <property type="evidence" value="ECO:0007669"/>
    <property type="project" value="TreeGrafter"/>
</dbReference>
<dbReference type="GO" id="GO:0003700">
    <property type="term" value="F:DNA-binding transcription factor activity"/>
    <property type="evidence" value="ECO:0007669"/>
    <property type="project" value="InterPro"/>
</dbReference>
<gene>
    <name evidence="9" type="ORF">GA0061102_1001153</name>
</gene>
<sequence>MELRHIRYFLAVAEELNFTRAARRIGIGQPPLSNQIRDLEEEIGASLFRRMPHGAELTQAGQVFLPEARAIVAKAEQAKALALRAARGELGRLRIGFTGSAAFSPIVPSSVRSFRRAYPEIDLTLEEAYTTRLLERLGAEELDAVFIRPGHADPPSFRSHTLAEEAMMIALPSGHPLAGAESLPLSALSGEPFVLFPRTAGPGLFDRIVAACRQAGFEPILGQVAPQITSIANLIAVELGVSVVPSAIAQIRVPGVTYIAIAGDGPVARLTLATRREERSAVVQNFIARVLAAKVELV</sequence>
<dbReference type="SUPFAM" id="SSF53850">
    <property type="entry name" value="Periplasmic binding protein-like II"/>
    <property type="match status" value="1"/>
</dbReference>
<dbReference type="InterPro" id="IPR000847">
    <property type="entry name" value="LysR_HTH_N"/>
</dbReference>
<dbReference type="OrthoDB" id="9811588at2"/>